<dbReference type="GeneID" id="96612461"/>
<accession>A0A0A1DVW0</accession>
<dbReference type="AlphaFoldDB" id="A0A0A1DVW0"/>
<dbReference type="RefSeq" id="WP_038682904.1">
    <property type="nucleotide sequence ID" value="NZ_BJMC01000016.1"/>
</dbReference>
<reference evidence="1 2" key="1">
    <citation type="journal article" date="2015" name="Genome Announc.">
        <title>Complete Genome Sequence of Steroid-Transforming Nocardioides simplex VKM Ac-2033D.</title>
        <authorList>
            <person name="Shtratnikova V.Y."/>
            <person name="Schelkunov M.I."/>
            <person name="Pekov Y.A."/>
            <person name="Fokina V.V."/>
            <person name="Logacheva M.D."/>
            <person name="Sokolov S.L."/>
            <person name="Bragin E.Y."/>
            <person name="Ashapkin V.V."/>
            <person name="Donova M.V."/>
        </authorList>
    </citation>
    <scope>NUCLEOTIDE SEQUENCE [LARGE SCALE GENOMIC DNA]</scope>
    <source>
        <strain evidence="1 2">VKM Ac-2033D</strain>
    </source>
</reference>
<organism evidence="1 2">
    <name type="scientific">Nocardioides simplex</name>
    <name type="common">Arthrobacter simplex</name>
    <dbReference type="NCBI Taxonomy" id="2045"/>
    <lineage>
        <taxon>Bacteria</taxon>
        <taxon>Bacillati</taxon>
        <taxon>Actinomycetota</taxon>
        <taxon>Actinomycetes</taxon>
        <taxon>Propionibacteriales</taxon>
        <taxon>Nocardioidaceae</taxon>
        <taxon>Pimelobacter</taxon>
    </lineage>
</organism>
<dbReference type="HOGENOM" id="CLU_179928_3_0_11"/>
<dbReference type="EMBL" id="CP009896">
    <property type="protein sequence ID" value="AIY19570.1"/>
    <property type="molecule type" value="Genomic_DNA"/>
</dbReference>
<gene>
    <name evidence="1" type="ORF">KR76_27420</name>
</gene>
<evidence type="ECO:0000313" key="1">
    <source>
        <dbReference type="EMBL" id="AIY19570.1"/>
    </source>
</evidence>
<dbReference type="OrthoDB" id="2656750at2"/>
<keyword evidence="2" id="KW-1185">Reference proteome</keyword>
<proteinExistence type="predicted"/>
<dbReference type="KEGG" id="psim:KR76_27420"/>
<dbReference type="eggNOG" id="ENOG5033BXY">
    <property type="taxonomic scope" value="Bacteria"/>
</dbReference>
<dbReference type="Proteomes" id="UP000030300">
    <property type="component" value="Chromosome"/>
</dbReference>
<sequence length="91" mass="10226">MSTKLIAYDLNAPGQNYDALIDAIKGLGAWWHHLDSTWLVKTGVSASDIRDRLAKHIDSGDELLVVDVTGDARAWRGFDDRGSKWLKETWD</sequence>
<evidence type="ECO:0000313" key="2">
    <source>
        <dbReference type="Proteomes" id="UP000030300"/>
    </source>
</evidence>
<name>A0A0A1DVW0_NOCSI</name>
<protein>
    <submittedName>
        <fullName evidence="1">Uncharacterized protein</fullName>
    </submittedName>
</protein>